<evidence type="ECO:0000313" key="16">
    <source>
        <dbReference type="Proteomes" id="UP000015103"/>
    </source>
</evidence>
<dbReference type="InterPro" id="IPR025650">
    <property type="entry name" value="Alkyl-DHAP_Synthase"/>
</dbReference>
<comment type="function">
    <text evidence="13">Catalyzes the exchange of an acyl for a long-chain alkyl group and the formation of the ether bond in the biosynthesis of ether phospholipids.</text>
</comment>
<feature type="site" description="Important for enzyme activity" evidence="12">
    <location>
        <position position="398"/>
    </location>
</feature>
<evidence type="ECO:0000256" key="14">
    <source>
        <dbReference type="SAM" id="MobiDB-lite"/>
    </source>
</evidence>
<proteinExistence type="inferred from homology"/>
<feature type="binding site" evidence="11">
    <location>
        <begin position="213"/>
        <end position="219"/>
    </location>
    <ligand>
        <name>FAD</name>
        <dbReference type="ChEBI" id="CHEBI:57692"/>
    </ligand>
</feature>
<dbReference type="InterPro" id="IPR036318">
    <property type="entry name" value="FAD-bd_PCMH-like_sf"/>
</dbReference>
<dbReference type="GO" id="GO:0005777">
    <property type="term" value="C:peroxisome"/>
    <property type="evidence" value="ECO:0007669"/>
    <property type="project" value="UniProtKB-SubCell"/>
</dbReference>
<comment type="similarity">
    <text evidence="3 13">Belongs to the FAD-binding oxidoreductase/transferase type 4 family.</text>
</comment>
<dbReference type="AlphaFoldDB" id="T1H9K7"/>
<dbReference type="Gene3D" id="3.30.465.10">
    <property type="match status" value="1"/>
</dbReference>
<comment type="subcellular location">
    <subcellularLocation>
        <location evidence="1 13">Peroxisome</location>
    </subcellularLocation>
</comment>
<protein>
    <recommendedName>
        <fullName evidence="5 13">Alkylglycerone-phosphate synthase</fullName>
        <shortName evidence="13">Alkyl-DHAP synthase</shortName>
        <ecNumber evidence="5 13">2.5.1.26</ecNumber>
    </recommendedName>
</protein>
<accession>T1H9K7</accession>
<evidence type="ECO:0000256" key="4">
    <source>
        <dbReference type="ARBA" id="ARBA00011738"/>
    </source>
</evidence>
<feature type="binding site" evidence="11">
    <location>
        <begin position="347"/>
        <end position="353"/>
    </location>
    <ligand>
        <name>FAD</name>
        <dbReference type="ChEBI" id="CHEBI:57692"/>
    </ligand>
</feature>
<dbReference type="OMA" id="GTISHQH"/>
<evidence type="ECO:0000256" key="7">
    <source>
        <dbReference type="ARBA" id="ARBA00022827"/>
    </source>
</evidence>
<dbReference type="InterPro" id="IPR004113">
    <property type="entry name" value="FAD-bd_oxidored_4_C"/>
</dbReference>
<evidence type="ECO:0000256" key="11">
    <source>
        <dbReference type="PIRSR" id="PIRSR625650-3"/>
    </source>
</evidence>
<evidence type="ECO:0000256" key="12">
    <source>
        <dbReference type="PIRSR" id="PIRSR625650-4"/>
    </source>
</evidence>
<dbReference type="SUPFAM" id="SSF56176">
    <property type="entry name" value="FAD-binding/transporter-associated domain-like"/>
    <property type="match status" value="1"/>
</dbReference>
<evidence type="ECO:0000256" key="10">
    <source>
        <dbReference type="PIRSR" id="PIRSR625650-2"/>
    </source>
</evidence>
<evidence type="ECO:0000256" key="13">
    <source>
        <dbReference type="RuleBase" id="RU363113"/>
    </source>
</evidence>
<feature type="binding site" evidence="10">
    <location>
        <position position="494"/>
    </location>
    <ligand>
        <name>substrate</name>
    </ligand>
</feature>
<comment type="subunit">
    <text evidence="4 13">Homodimer.</text>
</comment>
<evidence type="ECO:0000256" key="1">
    <source>
        <dbReference type="ARBA" id="ARBA00004275"/>
    </source>
</evidence>
<dbReference type="Pfam" id="PF02913">
    <property type="entry name" value="FAD-oxidase_C"/>
    <property type="match status" value="1"/>
</dbReference>
<evidence type="ECO:0000256" key="3">
    <source>
        <dbReference type="ARBA" id="ARBA00008000"/>
    </source>
</evidence>
<dbReference type="EC" id="2.5.1.26" evidence="5 13"/>
<dbReference type="Gene3D" id="3.30.160.650">
    <property type="match status" value="1"/>
</dbReference>
<keyword evidence="13" id="KW-0808">Transferase</keyword>
<keyword evidence="7 11" id="KW-0274">FAD</keyword>
<dbReference type="EnsemblMetazoa" id="RPRC000710-RA">
    <property type="protein sequence ID" value="RPRC000710-PA"/>
    <property type="gene ID" value="RPRC000710"/>
</dbReference>
<name>T1H9K7_RHOPR</name>
<feature type="binding site" evidence="11">
    <location>
        <begin position="282"/>
        <end position="288"/>
    </location>
    <ligand>
        <name>FAD</name>
        <dbReference type="ChEBI" id="CHEBI:57692"/>
    </ligand>
</feature>
<dbReference type="PROSITE" id="PS51387">
    <property type="entry name" value="FAD_PCMH"/>
    <property type="match status" value="1"/>
</dbReference>
<evidence type="ECO:0000313" key="15">
    <source>
        <dbReference type="EnsemblMetazoa" id="RPRC000710-PA"/>
    </source>
</evidence>
<evidence type="ECO:0000256" key="8">
    <source>
        <dbReference type="ARBA" id="ARBA00023140"/>
    </source>
</evidence>
<sequence>MTNENIKKNVDGKDLNISNNDNRKQRAPEDALHNVFSSIAFKPPINLKRTHDSQQITKLNSVISKKRTDVIKWNGWGYNDSKFIIKDGVIHFTGNRYPIGQLELPYFTEWVKDVFHVDLDSRNRTDESLPTVFPESNVPEEFLNQLGKHKLPYSVDGVARLVRSHGQTLSDIYSLRIKKAVSRMPDIVVWPENHESVVTLVDLANKYQIVIIPFGGGTSVSGAVTCPENEQRCICSLDTSQMNGILWLDKNDLLVGCQCGIVGQDLELYLQKEGFTTGHEPDSYEFSTIGGWVATRASGMKKNIYGNIEDLLVSVKMVTPQGVLQKQGLNPRQSTGPDFNHIILGSEGCLGVVTEVVLKIRPLPAFRKYGSIVFPYFEAGVACMREVARRRCQPASIRLMDNEQFKFGQALRPKSNGCIPYLTEAIKKTYLTKIRGFNLNYICVATILFEGEKKTVESQEETIYSIAKECGGIPAGEKNGERGYMLTFVIAYIRDLGLEFNVVAESFETSVPWKNTLTLCRNVKYIVGKKCKEYGISYYLISHRVTQTYDCGCCVYFYFAFNWTGISGDPVEVYEHIEAAARNEVLACGGSLSHHHGVGKLRSPWYISQVSPLGAHLYTNAKLLLDPNNIFATGNLLPLARNESKWKKSWSLCLDNLNLSADLPAEHMLYGTAILPLVLVISAWPHCSCKAEPTCLSVLMDLLL</sequence>
<dbReference type="Pfam" id="PF01565">
    <property type="entry name" value="FAD_binding_4"/>
    <property type="match status" value="1"/>
</dbReference>
<dbReference type="Gene3D" id="3.30.70.3450">
    <property type="match status" value="1"/>
</dbReference>
<dbReference type="SUPFAM" id="SSF55103">
    <property type="entry name" value="FAD-linked oxidases, C-terminal domain"/>
    <property type="match status" value="1"/>
</dbReference>
<dbReference type="EMBL" id="ACPB03024437">
    <property type="status" value="NOT_ANNOTATED_CDS"/>
    <property type="molecule type" value="Genomic_DNA"/>
</dbReference>
<dbReference type="InterPro" id="IPR016166">
    <property type="entry name" value="FAD-bd_PCMH"/>
</dbReference>
<feature type="binding site" evidence="11">
    <location>
        <begin position="295"/>
        <end position="298"/>
    </location>
    <ligand>
        <name>FAD</name>
        <dbReference type="ChEBI" id="CHEBI:57692"/>
    </ligand>
</feature>
<dbReference type="HOGENOM" id="CLU_017779_2_2_1"/>
<dbReference type="UniPathway" id="UPA00781"/>
<dbReference type="InterPro" id="IPR016167">
    <property type="entry name" value="FAD-bd_PCMH_sub1"/>
</dbReference>
<dbReference type="InterPro" id="IPR016171">
    <property type="entry name" value="Vanillyl_alc_oxidase_C-sub2"/>
</dbReference>
<evidence type="ECO:0000256" key="2">
    <source>
        <dbReference type="ARBA" id="ARBA00004670"/>
    </source>
</evidence>
<dbReference type="Proteomes" id="UP000015103">
    <property type="component" value="Unassembled WGS sequence"/>
</dbReference>
<organism evidence="15 16">
    <name type="scientific">Rhodnius prolixus</name>
    <name type="common">Triatomid bug</name>
    <dbReference type="NCBI Taxonomy" id="13249"/>
    <lineage>
        <taxon>Eukaryota</taxon>
        <taxon>Metazoa</taxon>
        <taxon>Ecdysozoa</taxon>
        <taxon>Arthropoda</taxon>
        <taxon>Hexapoda</taxon>
        <taxon>Insecta</taxon>
        <taxon>Pterygota</taxon>
        <taxon>Neoptera</taxon>
        <taxon>Paraneoptera</taxon>
        <taxon>Hemiptera</taxon>
        <taxon>Heteroptera</taxon>
        <taxon>Panheteroptera</taxon>
        <taxon>Cimicomorpha</taxon>
        <taxon>Reduviidae</taxon>
        <taxon>Triatominae</taxon>
        <taxon>Rhodnius</taxon>
    </lineage>
</organism>
<dbReference type="eggNOG" id="KOG1233">
    <property type="taxonomic scope" value="Eukaryota"/>
</dbReference>
<dbReference type="InterPro" id="IPR006094">
    <property type="entry name" value="Oxid_FAD_bind_N"/>
</dbReference>
<reference evidence="15" key="1">
    <citation type="submission" date="2015-05" db="UniProtKB">
        <authorList>
            <consortium name="EnsemblMetazoa"/>
        </authorList>
    </citation>
    <scope>IDENTIFICATION</scope>
</reference>
<dbReference type="InParanoid" id="T1H9K7"/>
<dbReference type="PANTHER" id="PTHR46568">
    <property type="entry name" value="ALKYLDIHYDROXYACETONEPHOSPHATE SYNTHASE, PEROXISOMAL"/>
    <property type="match status" value="1"/>
</dbReference>
<comment type="pathway">
    <text evidence="2 13">Glycerolipid metabolism; ether lipid biosynthesis.</text>
</comment>
<feature type="active site" description="Proton donor/acceptor" evidence="9">
    <location>
        <position position="556"/>
    </location>
</feature>
<feature type="region of interest" description="Disordered" evidence="14">
    <location>
        <begin position="1"/>
        <end position="24"/>
    </location>
</feature>
<dbReference type="GO" id="GO:0071949">
    <property type="term" value="F:FAD binding"/>
    <property type="evidence" value="ECO:0007669"/>
    <property type="project" value="InterPro"/>
</dbReference>
<keyword evidence="6 13" id="KW-0285">Flavoprotein</keyword>
<evidence type="ECO:0000256" key="9">
    <source>
        <dbReference type="PIRSR" id="PIRSR625650-1"/>
    </source>
</evidence>
<comment type="cofactor">
    <cofactor evidence="11 13">
        <name>FAD</name>
        <dbReference type="ChEBI" id="CHEBI:57692"/>
    </cofactor>
</comment>
<keyword evidence="13" id="KW-0444">Lipid biosynthesis</keyword>
<dbReference type="EMBL" id="ACPB03024436">
    <property type="status" value="NOT_ANNOTATED_CDS"/>
    <property type="molecule type" value="Genomic_DNA"/>
</dbReference>
<keyword evidence="8 13" id="KW-0576">Peroxisome</keyword>
<dbReference type="InterPro" id="IPR016164">
    <property type="entry name" value="FAD-linked_Oxase-like_C"/>
</dbReference>
<dbReference type="STRING" id="13249.T1H9K7"/>
<dbReference type="PANTHER" id="PTHR46568:SF1">
    <property type="entry name" value="ALKYLDIHYDROXYACETONEPHOSPHATE SYNTHASE, PEROXISOMAL"/>
    <property type="match status" value="1"/>
</dbReference>
<comment type="catalytic activity">
    <reaction evidence="13">
        <text>a long chain fatty alcohol + a 1-acylglycerone 3-phosphate = a 1-O-alkylglycerone 3-phosphate + a long-chain fatty acid + H(+)</text>
        <dbReference type="Rhea" id="RHEA:36171"/>
        <dbReference type="ChEBI" id="CHEBI:15378"/>
        <dbReference type="ChEBI" id="CHEBI:17135"/>
        <dbReference type="ChEBI" id="CHEBI:57534"/>
        <dbReference type="ChEBI" id="CHEBI:57560"/>
        <dbReference type="ChEBI" id="CHEBI:73315"/>
        <dbReference type="EC" id="2.5.1.26"/>
    </reaction>
</comment>
<dbReference type="GO" id="GO:0008611">
    <property type="term" value="P:ether lipid biosynthetic process"/>
    <property type="evidence" value="ECO:0007669"/>
    <property type="project" value="UniProtKB-UniPathway"/>
</dbReference>
<dbReference type="Gene3D" id="1.10.45.10">
    <property type="entry name" value="Vanillyl-alcohol Oxidase, Chain A, domain 4"/>
    <property type="match status" value="1"/>
</dbReference>
<dbReference type="InterPro" id="IPR016169">
    <property type="entry name" value="FAD-bd_PCMH_sub2"/>
</dbReference>
<dbReference type="Gene3D" id="3.30.300.330">
    <property type="match status" value="1"/>
</dbReference>
<evidence type="ECO:0000256" key="5">
    <source>
        <dbReference type="ARBA" id="ARBA00012385"/>
    </source>
</evidence>
<dbReference type="Gene3D" id="3.30.43.10">
    <property type="entry name" value="Uridine Diphospho-n-acetylenolpyruvylglucosamine Reductase, domain 2"/>
    <property type="match status" value="1"/>
</dbReference>
<evidence type="ECO:0000256" key="6">
    <source>
        <dbReference type="ARBA" id="ARBA00022630"/>
    </source>
</evidence>
<keyword evidence="16" id="KW-1185">Reference proteome</keyword>
<keyword evidence="13" id="KW-0443">Lipid metabolism</keyword>
<dbReference type="GO" id="GO:0008609">
    <property type="term" value="F:alkylglycerone-phosphate synthase activity"/>
    <property type="evidence" value="ECO:0007669"/>
    <property type="project" value="UniProtKB-EC"/>
</dbReference>
<dbReference type="VEuPathDB" id="VectorBase:RPRC000710"/>
<feature type="compositionally biased region" description="Basic and acidic residues" evidence="14">
    <location>
        <begin position="1"/>
        <end position="14"/>
    </location>
</feature>
<dbReference type="FunCoup" id="T1H9K7">
    <property type="interactions" value="924"/>
</dbReference>